<protein>
    <submittedName>
        <fullName evidence="1">Uncharacterized protein</fullName>
    </submittedName>
</protein>
<dbReference type="RefSeq" id="WP_169525319.1">
    <property type="nucleotide sequence ID" value="NZ_JAAMPU010000072.1"/>
</dbReference>
<dbReference type="Proteomes" id="UP000712080">
    <property type="component" value="Unassembled WGS sequence"/>
</dbReference>
<sequence>MKTKIMELDVDFIGEQTSLSNEESKAISEYFQLKKKSAQKRKMSLTKKENSAK</sequence>
<gene>
    <name evidence="1" type="ORF">G6047_00320</name>
</gene>
<organism evidence="1 2">
    <name type="scientific">Flavobacterium silvaticum</name>
    <dbReference type="NCBI Taxonomy" id="1852020"/>
    <lineage>
        <taxon>Bacteria</taxon>
        <taxon>Pseudomonadati</taxon>
        <taxon>Bacteroidota</taxon>
        <taxon>Flavobacteriia</taxon>
        <taxon>Flavobacteriales</taxon>
        <taxon>Flavobacteriaceae</taxon>
        <taxon>Flavobacterium</taxon>
    </lineage>
</organism>
<dbReference type="EMBL" id="JAAMPU010000072">
    <property type="protein sequence ID" value="NMH26465.1"/>
    <property type="molecule type" value="Genomic_DNA"/>
</dbReference>
<evidence type="ECO:0000313" key="1">
    <source>
        <dbReference type="EMBL" id="NMH26465.1"/>
    </source>
</evidence>
<proteinExistence type="predicted"/>
<evidence type="ECO:0000313" key="2">
    <source>
        <dbReference type="Proteomes" id="UP000712080"/>
    </source>
</evidence>
<reference evidence="1" key="1">
    <citation type="submission" date="2020-02" db="EMBL/GenBank/DDBJ databases">
        <title>Flavobacterium sp. genome.</title>
        <authorList>
            <person name="Jung H.S."/>
            <person name="Baek J.H."/>
            <person name="Jeon C.O."/>
        </authorList>
    </citation>
    <scope>NUCLEOTIDE SEQUENCE</scope>
    <source>
        <strain evidence="1">SE-s28</strain>
    </source>
</reference>
<accession>A0A972FS13</accession>
<name>A0A972FS13_9FLAO</name>
<keyword evidence="2" id="KW-1185">Reference proteome</keyword>
<dbReference type="AlphaFoldDB" id="A0A972FS13"/>
<comment type="caution">
    <text evidence="1">The sequence shown here is derived from an EMBL/GenBank/DDBJ whole genome shotgun (WGS) entry which is preliminary data.</text>
</comment>